<dbReference type="AlphaFoldDB" id="A0A6S7IU10"/>
<proteinExistence type="predicted"/>
<comment type="caution">
    <text evidence="1">The sequence shown here is derived from an EMBL/GenBank/DDBJ whole genome shotgun (WGS) entry which is preliminary data.</text>
</comment>
<evidence type="ECO:0000313" key="2">
    <source>
        <dbReference type="Proteomes" id="UP001152795"/>
    </source>
</evidence>
<dbReference type="OrthoDB" id="5984028at2759"/>
<dbReference type="EMBL" id="CACRXK020006330">
    <property type="protein sequence ID" value="CAB4009082.1"/>
    <property type="molecule type" value="Genomic_DNA"/>
</dbReference>
<name>A0A6S7IU10_PARCT</name>
<accession>A0A6S7IU10</accession>
<protein>
    <submittedName>
        <fullName evidence="1">Uncharacterized protein</fullName>
    </submittedName>
</protein>
<reference evidence="1" key="1">
    <citation type="submission" date="2020-04" db="EMBL/GenBank/DDBJ databases">
        <authorList>
            <person name="Alioto T."/>
            <person name="Alioto T."/>
            <person name="Gomez Garrido J."/>
        </authorList>
    </citation>
    <scope>NUCLEOTIDE SEQUENCE</scope>
    <source>
        <strain evidence="1">A484AB</strain>
    </source>
</reference>
<gene>
    <name evidence="1" type="ORF">PACLA_8A050647</name>
</gene>
<evidence type="ECO:0000313" key="1">
    <source>
        <dbReference type="EMBL" id="CAB4009082.1"/>
    </source>
</evidence>
<keyword evidence="2" id="KW-1185">Reference proteome</keyword>
<dbReference type="Proteomes" id="UP001152795">
    <property type="component" value="Unassembled WGS sequence"/>
</dbReference>
<organism evidence="1 2">
    <name type="scientific">Paramuricea clavata</name>
    <name type="common">Red gorgonian</name>
    <name type="synonym">Violescent sea-whip</name>
    <dbReference type="NCBI Taxonomy" id="317549"/>
    <lineage>
        <taxon>Eukaryota</taxon>
        <taxon>Metazoa</taxon>
        <taxon>Cnidaria</taxon>
        <taxon>Anthozoa</taxon>
        <taxon>Octocorallia</taxon>
        <taxon>Malacalcyonacea</taxon>
        <taxon>Plexauridae</taxon>
        <taxon>Paramuricea</taxon>
    </lineage>
</organism>
<sequence>MVKMLEAARRLRTKMWKMTRTRTLRKKETAVLLLSSQHLLCNLFQLLDEVPDFALFNEENSRMMYTNNWLLMARHRQNELARKMPHIRDKNLEIDVVVGEEYLTADQLKQILDEKLDQKLIPLNLKVSELSTKLEDAMQFIDLANSKYEEVITKLNSYEIARIEIQEENKILRSALQQTESQVLQLKNSYHDLEQYSCRECVEIQGIPAPDHPTKESTNDIVMKIASKFMDIDITEKDISVNHRLPVNKGYKGNRPEPAIIVKFVRGDTKVAFY</sequence>